<reference evidence="14" key="3">
    <citation type="submission" date="2015-06" db="UniProtKB">
        <authorList>
            <consortium name="EnsemblMetazoa"/>
        </authorList>
    </citation>
    <scope>IDENTIFICATION</scope>
</reference>
<comment type="subunit">
    <text evidence="11">Component of the nexin-dynein regulatory complex (N-DRC). Interacts with CFAP52.</text>
</comment>
<dbReference type="Proteomes" id="UP000015101">
    <property type="component" value="Unassembled WGS sequence"/>
</dbReference>
<dbReference type="EMBL" id="AMQM01001261">
    <property type="status" value="NOT_ANNOTATED_CDS"/>
    <property type="molecule type" value="Genomic_DNA"/>
</dbReference>
<evidence type="ECO:0000256" key="10">
    <source>
        <dbReference type="ARBA" id="ARBA00032180"/>
    </source>
</evidence>
<dbReference type="HOGENOM" id="CLU_299819_0_0_1"/>
<evidence type="ECO:0000256" key="2">
    <source>
        <dbReference type="ARBA" id="ARBA00004611"/>
    </source>
</evidence>
<proteinExistence type="inferred from homology"/>
<comment type="similarity">
    <text evidence="3">Belongs to the DRC10 family.</text>
</comment>
<keyword evidence="5" id="KW-0963">Cytoplasm</keyword>
<evidence type="ECO:0000256" key="11">
    <source>
        <dbReference type="ARBA" id="ARBA00046836"/>
    </source>
</evidence>
<name>T1ETJ3_HELRO</name>
<gene>
    <name evidence="14" type="primary">20199893</name>
    <name evidence="13" type="ORF">HELRODRAFT_163001</name>
</gene>
<evidence type="ECO:0000313" key="14">
    <source>
        <dbReference type="EnsemblMetazoa" id="HelroP163001"/>
    </source>
</evidence>
<dbReference type="CTD" id="20199893"/>
<keyword evidence="12" id="KW-0175">Coiled coil</keyword>
<evidence type="ECO:0000256" key="12">
    <source>
        <dbReference type="SAM" id="Coils"/>
    </source>
</evidence>
<dbReference type="KEGG" id="hro:HELRODRAFT_163001"/>
<reference evidence="13 15" key="2">
    <citation type="journal article" date="2013" name="Nature">
        <title>Insights into bilaterian evolution from three spiralian genomes.</title>
        <authorList>
            <person name="Simakov O."/>
            <person name="Marletaz F."/>
            <person name="Cho S.J."/>
            <person name="Edsinger-Gonzales E."/>
            <person name="Havlak P."/>
            <person name="Hellsten U."/>
            <person name="Kuo D.H."/>
            <person name="Larsson T."/>
            <person name="Lv J."/>
            <person name="Arendt D."/>
            <person name="Savage R."/>
            <person name="Osoegawa K."/>
            <person name="de Jong P."/>
            <person name="Grimwood J."/>
            <person name="Chapman J.A."/>
            <person name="Shapiro H."/>
            <person name="Aerts A."/>
            <person name="Otillar R.P."/>
            <person name="Terry A.Y."/>
            <person name="Boore J.L."/>
            <person name="Grigoriev I.V."/>
            <person name="Lindberg D.R."/>
            <person name="Seaver E.C."/>
            <person name="Weisblat D.A."/>
            <person name="Putnam N.H."/>
            <person name="Rokhsar D.S."/>
        </authorList>
    </citation>
    <scope>NUCLEOTIDE SEQUENCE</scope>
</reference>
<dbReference type="EnsemblMetazoa" id="HelroT163001">
    <property type="protein sequence ID" value="HelroP163001"/>
    <property type="gene ID" value="HelroG163001"/>
</dbReference>
<dbReference type="InterPro" id="IPR000048">
    <property type="entry name" value="IQ_motif_EF-hand-BS"/>
</dbReference>
<keyword evidence="15" id="KW-1185">Reference proteome</keyword>
<dbReference type="PANTHER" id="PTHR31598:SF1">
    <property type="entry name" value="DYNEIN REGULATORY COMPLEX PROTEIN 10"/>
    <property type="match status" value="1"/>
</dbReference>
<dbReference type="PANTHER" id="PTHR31598">
    <property type="entry name" value="IQ DOMAIN-CONTAINING PROTEIN D"/>
    <property type="match status" value="1"/>
</dbReference>
<dbReference type="Pfam" id="PF00612">
    <property type="entry name" value="IQ"/>
    <property type="match status" value="2"/>
</dbReference>
<evidence type="ECO:0000256" key="6">
    <source>
        <dbReference type="ARBA" id="ARBA00022846"/>
    </source>
</evidence>
<evidence type="ECO:0000256" key="9">
    <source>
        <dbReference type="ARBA" id="ARBA00023273"/>
    </source>
</evidence>
<organism evidence="14 15">
    <name type="scientific">Helobdella robusta</name>
    <name type="common">Californian leech</name>
    <dbReference type="NCBI Taxonomy" id="6412"/>
    <lineage>
        <taxon>Eukaryota</taxon>
        <taxon>Metazoa</taxon>
        <taxon>Spiralia</taxon>
        <taxon>Lophotrochozoa</taxon>
        <taxon>Annelida</taxon>
        <taxon>Clitellata</taxon>
        <taxon>Hirudinea</taxon>
        <taxon>Rhynchobdellida</taxon>
        <taxon>Glossiphoniidae</taxon>
        <taxon>Helobdella</taxon>
    </lineage>
</organism>
<keyword evidence="6" id="KW-0282">Flagellum</keyword>
<evidence type="ECO:0000256" key="7">
    <source>
        <dbReference type="ARBA" id="ARBA00023069"/>
    </source>
</evidence>
<dbReference type="InterPro" id="IPR042815">
    <property type="entry name" value="DRC10"/>
</dbReference>
<evidence type="ECO:0000313" key="13">
    <source>
        <dbReference type="EMBL" id="ESN99452.1"/>
    </source>
</evidence>
<protein>
    <recommendedName>
        <fullName evidence="4">Dynein regulatory complex protein 10</fullName>
    </recommendedName>
    <alternativeName>
        <fullName evidence="10">IQ domain-containing protein D</fullName>
    </alternativeName>
</protein>
<evidence type="ECO:0000256" key="4">
    <source>
        <dbReference type="ARBA" id="ARBA00021752"/>
    </source>
</evidence>
<evidence type="ECO:0000256" key="8">
    <source>
        <dbReference type="ARBA" id="ARBA00023212"/>
    </source>
</evidence>
<dbReference type="RefSeq" id="XP_009023290.1">
    <property type="nucleotide sequence ID" value="XM_009025042.1"/>
</dbReference>
<dbReference type="GeneID" id="20199893"/>
<sequence>MNSNKSLSRKNINNHKSVLRNYSNKTCIQNVSLEKWPMNPVSILKEPKDNVSILGQRCINCLKGVYKFVKFLINLKHSVSSNNDNLADYQSIKTAVESYKSMLEFVAGDNVPKLTYNTSNHQLCRKPFETLAFNHPAITSLLNIMNTNKTLFFNSAYKTSNADIQMEYLLDNSQELELLNLNDSEVFCSEKTNEEEDTFLKTVDLAIKSNSPDTVNQMINQVNKWFSPRIPSTINSYQTQMQRCKSNGYGFHEFEKSCKFLYKNFSNNPTYVAHILAENNVIDKHKQLLLDELKTLRQCVEHNSSFDIVEDFARKLYIKSSCNRLDHYSKIYDLLADEKKRILKLRNEELEVYNTHIKKLKLDASIAQKLFVEWVARAKEDDDSSTSLINLKLQKVKDTFQKGTFKKTYAKLQVENWQSEKNLHHVKNKLKTEIIALHSKYKNEMAIYENQIKQEISNFDDINTDISYLYKTKQNEFVKIINENKDIFWSTCKHQMEIINKENATVKIQNWWRNYVVKKNKKSLSPLGEKVLNSLNNAIKNVTLICSLKTNLKKIKDCIDEGELKNLLKELDEIYTYSASFYKVLSLDKPDNILPKSEIFCINDSSSEYEDLIKCSRELFKTNLKFSLKNKKSYSLEIFSVEKCSLFDNIEENDDKDLIADIFKEENSFTQDDFINNLNFNNPEVLFKKFDIYTSFYNRLQDTNFDKSFQNLEALRGSSGLTRPKLTQICKNILRCLNKMYNFENFIFASEIKNDIGNFFLKELNKLVNIYSHKYHLSPIEEFGRRLYIKSSHHRLKHYSNLICVLSDERKIINAEQEQKIKALNEAIRNLKLIADTTQKVLSENINRITEQELFSRLAEEANFVTRKKINRISSTMGNKLWQHANWEKEYELRRMKFKARRSLEDIKYKYNNEISNLEKEMKNVMIENSVDENKINSFKNRFTISKNQFIKILLQRSLETKVYIEKRNMLMFRNESATKIQTWWRKIILKKQLKKLNRN</sequence>
<keyword evidence="8" id="KW-0206">Cytoskeleton</keyword>
<keyword evidence="7" id="KW-0969">Cilium</keyword>
<dbReference type="AlphaFoldDB" id="T1ETJ3"/>
<dbReference type="EMBL" id="KB097143">
    <property type="protein sequence ID" value="ESN99452.1"/>
    <property type="molecule type" value="Genomic_DNA"/>
</dbReference>
<dbReference type="PROSITE" id="PS50096">
    <property type="entry name" value="IQ"/>
    <property type="match status" value="2"/>
</dbReference>
<accession>T1ETJ3</accession>
<comment type="subcellular location">
    <subcellularLocation>
        <location evidence="2">Cytoplasm</location>
        <location evidence="2">Cytoskeleton</location>
        <location evidence="2">Flagellum axoneme</location>
    </subcellularLocation>
</comment>
<keyword evidence="9" id="KW-0966">Cell projection</keyword>
<evidence type="ECO:0000256" key="3">
    <source>
        <dbReference type="ARBA" id="ARBA00009071"/>
    </source>
</evidence>
<comment type="function">
    <text evidence="1">Component of the nexin-dynein regulatory complex (N-DRC), a key regulator of ciliary/flagellar motility which maintains the alignment and integrity of the distal axoneme and regulates microtubule sliding in motile axonemes.</text>
</comment>
<feature type="coiled-coil region" evidence="12">
    <location>
        <begin position="901"/>
        <end position="935"/>
    </location>
</feature>
<dbReference type="InParanoid" id="T1ETJ3"/>
<evidence type="ECO:0000313" key="15">
    <source>
        <dbReference type="Proteomes" id="UP000015101"/>
    </source>
</evidence>
<reference evidence="15" key="1">
    <citation type="submission" date="2012-12" db="EMBL/GenBank/DDBJ databases">
        <authorList>
            <person name="Hellsten U."/>
            <person name="Grimwood J."/>
            <person name="Chapman J.A."/>
            <person name="Shapiro H."/>
            <person name="Aerts A."/>
            <person name="Otillar R.P."/>
            <person name="Terry A.Y."/>
            <person name="Boore J.L."/>
            <person name="Simakov O."/>
            <person name="Marletaz F."/>
            <person name="Cho S.-J."/>
            <person name="Edsinger-Gonzales E."/>
            <person name="Havlak P."/>
            <person name="Kuo D.-H."/>
            <person name="Larsson T."/>
            <person name="Lv J."/>
            <person name="Arendt D."/>
            <person name="Savage R."/>
            <person name="Osoegawa K."/>
            <person name="de Jong P."/>
            <person name="Lindberg D.R."/>
            <person name="Seaver E.C."/>
            <person name="Weisblat D.A."/>
            <person name="Putnam N.H."/>
            <person name="Grigoriev I.V."/>
            <person name="Rokhsar D.S."/>
        </authorList>
    </citation>
    <scope>NUCLEOTIDE SEQUENCE</scope>
</reference>
<evidence type="ECO:0000256" key="1">
    <source>
        <dbReference type="ARBA" id="ARBA00003029"/>
    </source>
</evidence>
<evidence type="ECO:0000256" key="5">
    <source>
        <dbReference type="ARBA" id="ARBA00022490"/>
    </source>
</evidence>